<dbReference type="PANTHER" id="PTHR45661">
    <property type="entry name" value="SURFACE ANTIGEN"/>
    <property type="match status" value="1"/>
</dbReference>
<name>A0A3E4QKW9_9BACT</name>
<dbReference type="InterPro" id="IPR053139">
    <property type="entry name" value="Surface_bspA-like"/>
</dbReference>
<sequence length="166" mass="17380">MFKSYFYHCNKTETIGEGAFDGCSSLASLSLPAIQKIGKDAFANCHGIKTVELGSGLTSVLGNSFKSCSAMESLTMTGASAVFTVKNNAIIDANKTLVYLAGAAKSIELTESECTRIGEAAMYGNKTLTKISLPGVITVGNDAFNSCSSLSELLVPNLKEVEDTGI</sequence>
<dbReference type="PANTHER" id="PTHR45661:SF3">
    <property type="entry name" value="IG-LIKE DOMAIN-CONTAINING PROTEIN"/>
    <property type="match status" value="1"/>
</dbReference>
<gene>
    <name evidence="1" type="ORF">DXC89_04795</name>
</gene>
<comment type="caution">
    <text evidence="1">The sequence shown here is derived from an EMBL/GenBank/DDBJ whole genome shotgun (WGS) entry which is preliminary data.</text>
</comment>
<proteinExistence type="predicted"/>
<dbReference type="InterPro" id="IPR032675">
    <property type="entry name" value="LRR_dom_sf"/>
</dbReference>
<evidence type="ECO:0000313" key="1">
    <source>
        <dbReference type="EMBL" id="RGL01715.1"/>
    </source>
</evidence>
<dbReference type="Gene3D" id="3.80.10.10">
    <property type="entry name" value="Ribonuclease Inhibitor"/>
    <property type="match status" value="1"/>
</dbReference>
<dbReference type="EMBL" id="QSRD01000026">
    <property type="protein sequence ID" value="RGL01715.1"/>
    <property type="molecule type" value="Genomic_DNA"/>
</dbReference>
<reference evidence="1 2" key="1">
    <citation type="submission" date="2018-08" db="EMBL/GenBank/DDBJ databases">
        <title>A genome reference for cultivated species of the human gut microbiota.</title>
        <authorList>
            <person name="Zou Y."/>
            <person name="Xue W."/>
            <person name="Luo G."/>
        </authorList>
    </citation>
    <scope>NUCLEOTIDE SEQUENCE [LARGE SCALE GENOMIC DNA]</scope>
    <source>
        <strain evidence="1 2">TF09-12</strain>
    </source>
</reference>
<dbReference type="AlphaFoldDB" id="A0A3E4QKW9"/>
<organism evidence="1 2">
    <name type="scientific">Prevotella disiens</name>
    <dbReference type="NCBI Taxonomy" id="28130"/>
    <lineage>
        <taxon>Bacteria</taxon>
        <taxon>Pseudomonadati</taxon>
        <taxon>Bacteroidota</taxon>
        <taxon>Bacteroidia</taxon>
        <taxon>Bacteroidales</taxon>
        <taxon>Prevotellaceae</taxon>
        <taxon>Prevotella</taxon>
    </lineage>
</organism>
<dbReference type="Proteomes" id="UP000260835">
    <property type="component" value="Unassembled WGS sequence"/>
</dbReference>
<protein>
    <submittedName>
        <fullName evidence="1">Leucine-rich repeat domain-containing protein</fullName>
    </submittedName>
</protein>
<dbReference type="SUPFAM" id="SSF52058">
    <property type="entry name" value="L domain-like"/>
    <property type="match status" value="1"/>
</dbReference>
<dbReference type="InterPro" id="IPR026906">
    <property type="entry name" value="LRR_5"/>
</dbReference>
<evidence type="ECO:0000313" key="2">
    <source>
        <dbReference type="Proteomes" id="UP000260835"/>
    </source>
</evidence>
<dbReference type="Pfam" id="PF13306">
    <property type="entry name" value="LRR_5"/>
    <property type="match status" value="2"/>
</dbReference>
<accession>A0A3E4QKW9</accession>